<dbReference type="CDD" id="cd05400">
    <property type="entry name" value="NT_2-5OAS_ClassI-CCAase"/>
    <property type="match status" value="1"/>
</dbReference>
<dbReference type="SUPFAM" id="SSF81301">
    <property type="entry name" value="Nucleotidyltransferase"/>
    <property type="match status" value="1"/>
</dbReference>
<dbReference type="RefSeq" id="WP_212725654.1">
    <property type="nucleotide sequence ID" value="NZ_CP071249.1"/>
</dbReference>
<dbReference type="Gene3D" id="3.30.460.10">
    <property type="entry name" value="Beta Polymerase, domain 2"/>
    <property type="match status" value="1"/>
</dbReference>
<dbReference type="Pfam" id="PF18134">
    <property type="entry name" value="AGS_C"/>
    <property type="match status" value="1"/>
</dbReference>
<dbReference type="Proteomes" id="UP001058016">
    <property type="component" value="Chromosome"/>
</dbReference>
<evidence type="ECO:0000256" key="1">
    <source>
        <dbReference type="ARBA" id="ARBA00023118"/>
    </source>
</evidence>
<accession>A0ABY5JJ58</accession>
<evidence type="ECO:0000313" key="3">
    <source>
        <dbReference type="EMBL" id="UUF06725.1"/>
    </source>
</evidence>
<evidence type="ECO:0000313" key="4">
    <source>
        <dbReference type="Proteomes" id="UP001058016"/>
    </source>
</evidence>
<keyword evidence="4" id="KW-1185">Reference proteome</keyword>
<dbReference type="InterPro" id="IPR040511">
    <property type="entry name" value="AGS_C"/>
</dbReference>
<organism evidence="3 4">
    <name type="scientific">Turicibacter bilis</name>
    <dbReference type="NCBI Taxonomy" id="2735723"/>
    <lineage>
        <taxon>Bacteria</taxon>
        <taxon>Bacillati</taxon>
        <taxon>Bacillota</taxon>
        <taxon>Erysipelotrichia</taxon>
        <taxon>Erysipelotrichales</taxon>
        <taxon>Turicibacteraceae</taxon>
        <taxon>Turicibacter</taxon>
    </lineage>
</organism>
<dbReference type="Pfam" id="PF18144">
    <property type="entry name" value="SMODS"/>
    <property type="match status" value="1"/>
</dbReference>
<keyword evidence="1" id="KW-0051">Antiviral defense</keyword>
<protein>
    <submittedName>
        <fullName evidence="3">Nucleotidyltransferase domain-containing protein</fullName>
    </submittedName>
</protein>
<feature type="domain" description="Adenylyl/Guanylyl and SMODS C-terminal sensor" evidence="2">
    <location>
        <begin position="305"/>
        <end position="436"/>
    </location>
</feature>
<evidence type="ECO:0000259" key="2">
    <source>
        <dbReference type="Pfam" id="PF18134"/>
    </source>
</evidence>
<proteinExistence type="predicted"/>
<dbReference type="EMBL" id="CP071249">
    <property type="protein sequence ID" value="UUF06725.1"/>
    <property type="molecule type" value="Genomic_DNA"/>
</dbReference>
<name>A0ABY5JJ58_9FIRM</name>
<gene>
    <name evidence="3" type="ORF">J0J69_03865</name>
</gene>
<reference evidence="3 4" key="1">
    <citation type="submission" date="2021-03" db="EMBL/GenBank/DDBJ databases">
        <title>Comparative Genomics and Metabolomics in the genus Turicibacter.</title>
        <authorList>
            <person name="Maki J."/>
            <person name="Looft T."/>
        </authorList>
    </citation>
    <scope>NUCLEOTIDE SEQUENCE [LARGE SCALE GENOMIC DNA]</scope>
    <source>
        <strain evidence="3 4">MMM721</strain>
    </source>
</reference>
<dbReference type="InterPro" id="IPR006116">
    <property type="entry name" value="NT_2-5OAS_ClassI-CCAase"/>
</dbReference>
<sequence>MGLTEDFKVFIEALEPDKLSEMETTVGEIAKKLNNEYYGLTGDDASHMYIVGSVGRGTCIKGISDLDILFDLPDEVFKRFDSYKTLKQTSLLQEIRRVLKERYPKTDISGDGQVVVIEFDKYTVELVPGFKQSDNRFKYPDTNDGGSWKYTDPLPEMEESHSMMTKTNQNFKHIANMMRAWKNKQGFKFGGLLIDTLTYKFLNEHTQYWYIGFDQYFDMTLELFNFLKDLNQEQSYWFALGSNQKVYNCENGKFVTKAQEAYDILKELTESSSSINNKLRNVFGSKFPKKLTEENRNFGYSDVKQTEQFIEDLYPIDIKYSISIDCTVIQNGFQTRRLKQMLREKLPLLPQKKLEFYIDEMDSELKENPSSFDIYWKVKNEGEVAYQRNCLRGQIERTNSYKQIEHSTFKGKHFVECYIIQNGVCVARSRIIVPISQSIY</sequence>
<dbReference type="InterPro" id="IPR043519">
    <property type="entry name" value="NT_sf"/>
</dbReference>